<dbReference type="AlphaFoldDB" id="A0AA87ZG47"/>
<comment type="caution">
    <text evidence="2">The sequence shown here is derived from an EMBL/GenBank/DDBJ whole genome shotgun (WGS) entry which is preliminary data.</text>
</comment>
<protein>
    <submittedName>
        <fullName evidence="2">Uncharacterized protein</fullName>
    </submittedName>
</protein>
<evidence type="ECO:0000313" key="3">
    <source>
        <dbReference type="Proteomes" id="UP001187192"/>
    </source>
</evidence>
<evidence type="ECO:0000313" key="1">
    <source>
        <dbReference type="EMBL" id="GMN24060.1"/>
    </source>
</evidence>
<dbReference type="EMBL" id="BTGU01009429">
    <property type="protein sequence ID" value="GMN24060.1"/>
    <property type="molecule type" value="Genomic_DNA"/>
</dbReference>
<keyword evidence="3" id="KW-1185">Reference proteome</keyword>
<accession>A0AA87ZG47</accession>
<proteinExistence type="predicted"/>
<organism evidence="2 3">
    <name type="scientific">Ficus carica</name>
    <name type="common">Common fig</name>
    <dbReference type="NCBI Taxonomy" id="3494"/>
    <lineage>
        <taxon>Eukaryota</taxon>
        <taxon>Viridiplantae</taxon>
        <taxon>Streptophyta</taxon>
        <taxon>Embryophyta</taxon>
        <taxon>Tracheophyta</taxon>
        <taxon>Spermatophyta</taxon>
        <taxon>Magnoliopsida</taxon>
        <taxon>eudicotyledons</taxon>
        <taxon>Gunneridae</taxon>
        <taxon>Pentapetalae</taxon>
        <taxon>rosids</taxon>
        <taxon>fabids</taxon>
        <taxon>Rosales</taxon>
        <taxon>Moraceae</taxon>
        <taxon>Ficeae</taxon>
        <taxon>Ficus</taxon>
    </lineage>
</organism>
<gene>
    <name evidence="1" type="ORF">TIFTF001_051346</name>
    <name evidence="2" type="ORF">TIFTF001_051348</name>
</gene>
<dbReference type="Proteomes" id="UP001187192">
    <property type="component" value="Unassembled WGS sequence"/>
</dbReference>
<dbReference type="EMBL" id="BTGU01009431">
    <property type="protein sequence ID" value="GMN24096.1"/>
    <property type="molecule type" value="Genomic_DNA"/>
</dbReference>
<sequence length="77" mass="8949">MRNPNIEGMIEADHQIDDETIVWVITIVDEIDMMMMMKEEYRKKPGRALVDDLSEAFADRQDCLQLILMILNPNAPN</sequence>
<name>A0AA87ZG47_FICCA</name>
<evidence type="ECO:0000313" key="2">
    <source>
        <dbReference type="EMBL" id="GMN24096.1"/>
    </source>
</evidence>
<reference evidence="2" key="1">
    <citation type="submission" date="2023-07" db="EMBL/GenBank/DDBJ databases">
        <title>draft genome sequence of fig (Ficus carica).</title>
        <authorList>
            <person name="Takahashi T."/>
            <person name="Nishimura K."/>
        </authorList>
    </citation>
    <scope>NUCLEOTIDE SEQUENCE</scope>
</reference>